<dbReference type="Proteomes" id="UP000001692">
    <property type="component" value="Chromosome 2"/>
</dbReference>
<reference evidence="3 4" key="1">
    <citation type="journal article" date="2008" name="Genome Res.">
        <title>Genome sequence of the beta-rhizobium Cupriavidus taiwanensis and comparative genomics of rhizobia.</title>
        <authorList>
            <person name="Amadou C."/>
            <person name="Pascal G."/>
            <person name="Mangenot S."/>
            <person name="Glew M."/>
            <person name="Bontemps C."/>
            <person name="Capela D."/>
            <person name="Carrere S."/>
            <person name="Cruveiller S."/>
            <person name="Dossat C."/>
            <person name="Lajus A."/>
            <person name="Marchetti M."/>
            <person name="Poinsot V."/>
            <person name="Rouy Z."/>
            <person name="Servin B."/>
            <person name="Saad M."/>
            <person name="Schenowitz C."/>
            <person name="Barbe V."/>
            <person name="Batut J."/>
            <person name="Medigue C."/>
            <person name="Masson-Boivin C."/>
        </authorList>
    </citation>
    <scope>NUCLEOTIDE SEQUENCE [LARGE SCALE GENOMIC DNA]</scope>
    <source>
        <strain evidence="4">DSM 17343 / BCRC 17206 / CCUG 44338 / CIP 107171 / LMG 19424 / R1</strain>
    </source>
</reference>
<organism evidence="3 4">
    <name type="scientific">Cupriavidus taiwanensis (strain DSM 17343 / BCRC 17206 / CCUG 44338 / CIP 107171 / LMG 19424 / R1)</name>
    <name type="common">Ralstonia taiwanensis (strain LMG 19424)</name>
    <dbReference type="NCBI Taxonomy" id="977880"/>
    <lineage>
        <taxon>Bacteria</taxon>
        <taxon>Pseudomonadati</taxon>
        <taxon>Pseudomonadota</taxon>
        <taxon>Betaproteobacteria</taxon>
        <taxon>Burkholderiales</taxon>
        <taxon>Burkholderiaceae</taxon>
        <taxon>Cupriavidus</taxon>
    </lineage>
</organism>
<evidence type="ECO:0000313" key="4">
    <source>
        <dbReference type="Proteomes" id="UP000001692"/>
    </source>
</evidence>
<feature type="transmembrane region" description="Helical" evidence="1">
    <location>
        <begin position="7"/>
        <end position="24"/>
    </location>
</feature>
<feature type="transmembrane region" description="Helical" evidence="1">
    <location>
        <begin position="97"/>
        <end position="114"/>
    </location>
</feature>
<dbReference type="NCBIfam" id="NF008740">
    <property type="entry name" value="PRK11770.1-2"/>
    <property type="match status" value="1"/>
</dbReference>
<keyword evidence="4" id="KW-1185">Reference proteome</keyword>
<dbReference type="BioCyc" id="CTAI977880:RALTA_RS26605-MONOMER"/>
<dbReference type="InterPro" id="IPR052937">
    <property type="entry name" value="Inner_membrane_protein"/>
</dbReference>
<comment type="subcellular location">
    <subcellularLocation>
        <location evidence="1">Cell inner membrane</location>
        <topology evidence="1">Multi-pass membrane protein</topology>
    </subcellularLocation>
</comment>
<dbReference type="InterPro" id="IPR031308">
    <property type="entry name" value="UCP028777"/>
</dbReference>
<dbReference type="NCBIfam" id="NF008742">
    <property type="entry name" value="PRK11770.1-4"/>
    <property type="match status" value="1"/>
</dbReference>
<keyword evidence="1" id="KW-1133">Transmembrane helix</keyword>
<accession>B3RD93</accession>
<dbReference type="PANTHER" id="PTHR42903">
    <property type="entry name" value="INNER MEMBRANE PROTEIN YCCF"/>
    <property type="match status" value="1"/>
</dbReference>
<feature type="domain" description="Inner membrane component" evidence="2">
    <location>
        <begin position="76"/>
        <end position="126"/>
    </location>
</feature>
<proteinExistence type="predicted"/>
<dbReference type="KEGG" id="cti:RALTA_B2291"/>
<keyword evidence="1" id="KW-0812">Transmembrane</keyword>
<dbReference type="PANTHER" id="PTHR42903:SF1">
    <property type="entry name" value="INNER MEMBRANE PROTEIN YCCF"/>
    <property type="match status" value="1"/>
</dbReference>
<dbReference type="EMBL" id="CU633750">
    <property type="protein sequence ID" value="CAQ72868.1"/>
    <property type="molecule type" value="Genomic_DNA"/>
</dbReference>
<dbReference type="HOGENOM" id="CLU_120384_0_0_4"/>
<dbReference type="AlphaFoldDB" id="B3RD93"/>
<dbReference type="PIRSF" id="PIRSF028777">
    <property type="entry name" value="UCP028777"/>
    <property type="match status" value="1"/>
</dbReference>
<keyword evidence="1" id="KW-0997">Cell inner membrane</keyword>
<dbReference type="GeneID" id="29763771"/>
<evidence type="ECO:0000313" key="3">
    <source>
        <dbReference type="EMBL" id="CAQ72868.1"/>
    </source>
</evidence>
<dbReference type="GO" id="GO:0005886">
    <property type="term" value="C:plasma membrane"/>
    <property type="evidence" value="ECO:0007669"/>
    <property type="project" value="UniProtKB-SubCell"/>
</dbReference>
<dbReference type="NCBIfam" id="NF008741">
    <property type="entry name" value="PRK11770.1-3"/>
    <property type="match status" value="1"/>
</dbReference>
<keyword evidence="1" id="KW-1003">Cell membrane</keyword>
<name>B3RD93_CUPTR</name>
<dbReference type="Pfam" id="PF03733">
    <property type="entry name" value="YccF"/>
    <property type="match status" value="2"/>
</dbReference>
<dbReference type="RefSeq" id="WP_012357080.1">
    <property type="nucleotide sequence ID" value="NC_010530.1"/>
</dbReference>
<feature type="transmembrane region" description="Helical" evidence="1">
    <location>
        <begin position="30"/>
        <end position="50"/>
    </location>
</feature>
<sequence length="151" mass="16217">MRAIGNFLWFILGGVVMGLAWWLAGLLAFVSIIGIPWGKACFVIGTFTFFPFGKQAISRRELTGRDDVGTGALGLVGNVLWFVFAGVWLAIGHVMAAFANFVTIIGIPFAIQHLKLAGIALAPIGQTVVSNEMADAARRDGARAQVDNLRR</sequence>
<evidence type="ECO:0000256" key="1">
    <source>
        <dbReference type="PIRNR" id="PIRNR028777"/>
    </source>
</evidence>
<feature type="transmembrane region" description="Helical" evidence="1">
    <location>
        <begin position="71"/>
        <end position="91"/>
    </location>
</feature>
<gene>
    <name evidence="3" type="ordered locus">RALTA_B2291</name>
</gene>
<dbReference type="eggNOG" id="COG3304">
    <property type="taxonomic scope" value="Bacteria"/>
</dbReference>
<evidence type="ECO:0000259" key="2">
    <source>
        <dbReference type="Pfam" id="PF03733"/>
    </source>
</evidence>
<keyword evidence="1" id="KW-0472">Membrane</keyword>
<dbReference type="InterPro" id="IPR005185">
    <property type="entry name" value="YccF"/>
</dbReference>
<protein>
    <recommendedName>
        <fullName evidence="1">Inner membrane protein YccF</fullName>
    </recommendedName>
</protein>
<feature type="domain" description="Inner membrane component" evidence="2">
    <location>
        <begin position="4"/>
        <end position="54"/>
    </location>
</feature>